<dbReference type="Gene3D" id="3.40.50.300">
    <property type="entry name" value="P-loop containing nucleotide triphosphate hydrolases"/>
    <property type="match status" value="1"/>
</dbReference>
<organism evidence="3 4">
    <name type="scientific">Paramuricea clavata</name>
    <name type="common">Red gorgonian</name>
    <name type="synonym">Violescent sea-whip</name>
    <dbReference type="NCBI Taxonomy" id="317549"/>
    <lineage>
        <taxon>Eukaryota</taxon>
        <taxon>Metazoa</taxon>
        <taxon>Cnidaria</taxon>
        <taxon>Anthozoa</taxon>
        <taxon>Octocorallia</taxon>
        <taxon>Malacalcyonacea</taxon>
        <taxon>Plexauridae</taxon>
        <taxon>Paramuricea</taxon>
    </lineage>
</organism>
<dbReference type="GO" id="GO:0003924">
    <property type="term" value="F:GTPase activity"/>
    <property type="evidence" value="ECO:0007669"/>
    <property type="project" value="InterPro"/>
</dbReference>
<evidence type="ECO:0000256" key="1">
    <source>
        <dbReference type="ARBA" id="ARBA00022741"/>
    </source>
</evidence>
<dbReference type="Proteomes" id="UP001152795">
    <property type="component" value="Unassembled WGS sequence"/>
</dbReference>
<dbReference type="Pfam" id="PF00071">
    <property type="entry name" value="Ras"/>
    <property type="match status" value="1"/>
</dbReference>
<sequence>MSHEDHDKLRTLCHPAVNLVIVSYSTDSQTTFENVRKRWLPEVNQYAPQIPVVLVGLKKDLKDNMSTGTDTNEEALVSEAQGHKMKSEIGAEKYVHILTKACKLYVVYYKPVYCEFP</sequence>
<dbReference type="GO" id="GO:0005525">
    <property type="term" value="F:GTP binding"/>
    <property type="evidence" value="ECO:0007669"/>
    <property type="project" value="UniProtKB-KW"/>
</dbReference>
<keyword evidence="2" id="KW-0342">GTP-binding</keyword>
<keyword evidence="4" id="KW-1185">Reference proteome</keyword>
<dbReference type="OrthoDB" id="8830751at2759"/>
<proteinExistence type="predicted"/>
<gene>
    <name evidence="3" type="ORF">PACLA_8A034746</name>
</gene>
<keyword evidence="1" id="KW-0547">Nucleotide-binding</keyword>
<comment type="caution">
    <text evidence="3">The sequence shown here is derived from an EMBL/GenBank/DDBJ whole genome shotgun (WGS) entry which is preliminary data.</text>
</comment>
<dbReference type="SUPFAM" id="SSF52540">
    <property type="entry name" value="P-loop containing nucleoside triphosphate hydrolases"/>
    <property type="match status" value="1"/>
</dbReference>
<accession>A0A7D9E3E6</accession>
<evidence type="ECO:0000256" key="2">
    <source>
        <dbReference type="ARBA" id="ARBA00023134"/>
    </source>
</evidence>
<dbReference type="GO" id="GO:0007264">
    <property type="term" value="P:small GTPase-mediated signal transduction"/>
    <property type="evidence" value="ECO:0007669"/>
    <property type="project" value="InterPro"/>
</dbReference>
<dbReference type="EMBL" id="CACRXK020003513">
    <property type="protein sequence ID" value="CAB3999091.1"/>
    <property type="molecule type" value="Genomic_DNA"/>
</dbReference>
<protein>
    <submittedName>
        <fullName evidence="3">Rac-like GTP-binding ARAC7</fullName>
    </submittedName>
</protein>
<name>A0A7D9E3E6_PARCT</name>
<dbReference type="PANTHER" id="PTHR24072">
    <property type="entry name" value="RHO FAMILY GTPASE"/>
    <property type="match status" value="1"/>
</dbReference>
<dbReference type="InterPro" id="IPR003578">
    <property type="entry name" value="Small_GTPase_Rho"/>
</dbReference>
<reference evidence="3" key="1">
    <citation type="submission" date="2020-04" db="EMBL/GenBank/DDBJ databases">
        <authorList>
            <person name="Alioto T."/>
            <person name="Alioto T."/>
            <person name="Gomez Garrido J."/>
        </authorList>
    </citation>
    <scope>NUCLEOTIDE SEQUENCE</scope>
    <source>
        <strain evidence="3">A484AB</strain>
    </source>
</reference>
<dbReference type="SMART" id="SM00174">
    <property type="entry name" value="RHO"/>
    <property type="match status" value="1"/>
</dbReference>
<evidence type="ECO:0000313" key="4">
    <source>
        <dbReference type="Proteomes" id="UP001152795"/>
    </source>
</evidence>
<dbReference type="InterPro" id="IPR027417">
    <property type="entry name" value="P-loop_NTPase"/>
</dbReference>
<dbReference type="AlphaFoldDB" id="A0A7D9E3E6"/>
<evidence type="ECO:0000313" key="3">
    <source>
        <dbReference type="EMBL" id="CAB3999091.1"/>
    </source>
</evidence>
<dbReference type="InterPro" id="IPR001806">
    <property type="entry name" value="Small_GTPase"/>
</dbReference>